<gene>
    <name evidence="2" type="ORF">H7C18_26920</name>
</gene>
<keyword evidence="3" id="KW-1185">Reference proteome</keyword>
<keyword evidence="1" id="KW-0812">Transmembrane</keyword>
<feature type="transmembrane region" description="Helical" evidence="1">
    <location>
        <begin position="89"/>
        <end position="107"/>
    </location>
</feature>
<keyword evidence="1" id="KW-0472">Membrane</keyword>
<reference evidence="2 3" key="1">
    <citation type="submission" date="2020-08" db="EMBL/GenBank/DDBJ databases">
        <title>Cohnella phylogeny.</title>
        <authorList>
            <person name="Dunlap C."/>
        </authorList>
    </citation>
    <scope>NUCLEOTIDE SEQUENCE [LARGE SCALE GENOMIC DNA]</scope>
    <source>
        <strain evidence="2 3">CBP 2801</strain>
    </source>
</reference>
<evidence type="ECO:0000313" key="3">
    <source>
        <dbReference type="Proteomes" id="UP000564644"/>
    </source>
</evidence>
<dbReference type="Proteomes" id="UP000564644">
    <property type="component" value="Unassembled WGS sequence"/>
</dbReference>
<dbReference type="EMBL" id="JACJVO010000034">
    <property type="protein sequence ID" value="MBB6734565.1"/>
    <property type="molecule type" value="Genomic_DNA"/>
</dbReference>
<feature type="transmembrane region" description="Helical" evidence="1">
    <location>
        <begin position="150"/>
        <end position="174"/>
    </location>
</feature>
<feature type="transmembrane region" description="Helical" evidence="1">
    <location>
        <begin position="119"/>
        <end position="138"/>
    </location>
</feature>
<dbReference type="InterPro" id="IPR018750">
    <property type="entry name" value="DUF2306_membrane"/>
</dbReference>
<accession>A0A7X0STE7</accession>
<proteinExistence type="predicted"/>
<dbReference type="AlphaFoldDB" id="A0A7X0STE7"/>
<evidence type="ECO:0000256" key="1">
    <source>
        <dbReference type="SAM" id="Phobius"/>
    </source>
</evidence>
<name>A0A7X0STE7_9BACL</name>
<feature type="transmembrane region" description="Helical" evidence="1">
    <location>
        <begin position="180"/>
        <end position="201"/>
    </location>
</feature>
<dbReference type="Pfam" id="PF10067">
    <property type="entry name" value="DUF2306"/>
    <property type="match status" value="1"/>
</dbReference>
<keyword evidence="1" id="KW-1133">Transmembrane helix</keyword>
<evidence type="ECO:0000313" key="2">
    <source>
        <dbReference type="EMBL" id="MBB6734565.1"/>
    </source>
</evidence>
<feature type="transmembrane region" description="Helical" evidence="1">
    <location>
        <begin position="48"/>
        <end position="68"/>
    </location>
</feature>
<sequence>MNGKIFYPVLVVFAAGYVLWTLAAHFAVDPQTSDFLSHKTNLLHPIRLPAWLRVLDFHVASACLAMAAGALNFSERLRRRNRQLHRGTGYVYIAAVLAVCATSGYMAPHATGGRAVSSAFNLLNLVWMAFTVIALVQIKRKRIAKHREWMIRSYLFCFTNLSIHALLSVFHGMIGMTYETGYAISVFGSIALLPLLAEAVIRLRPALPPSVSDRSLS</sequence>
<feature type="transmembrane region" description="Helical" evidence="1">
    <location>
        <begin position="7"/>
        <end position="28"/>
    </location>
</feature>
<organism evidence="2 3">
    <name type="scientific">Cohnella zeiphila</name>
    <dbReference type="NCBI Taxonomy" id="2761120"/>
    <lineage>
        <taxon>Bacteria</taxon>
        <taxon>Bacillati</taxon>
        <taxon>Bacillota</taxon>
        <taxon>Bacilli</taxon>
        <taxon>Bacillales</taxon>
        <taxon>Paenibacillaceae</taxon>
        <taxon>Cohnella</taxon>
    </lineage>
</organism>
<dbReference type="RefSeq" id="WP_185132226.1">
    <property type="nucleotide sequence ID" value="NZ_JACJVO010000034.1"/>
</dbReference>
<protein>
    <submittedName>
        <fullName evidence="2">DUF2306 domain-containing protein</fullName>
    </submittedName>
</protein>
<comment type="caution">
    <text evidence="2">The sequence shown here is derived from an EMBL/GenBank/DDBJ whole genome shotgun (WGS) entry which is preliminary data.</text>
</comment>